<dbReference type="Pfam" id="PF10824">
    <property type="entry name" value="T7SS_ESX_EspC"/>
    <property type="match status" value="1"/>
</dbReference>
<evidence type="ECO:0000313" key="2">
    <source>
        <dbReference type="Proteomes" id="UP001595690"/>
    </source>
</evidence>
<gene>
    <name evidence="1" type="ORF">ACFOWZ_20400</name>
</gene>
<organism evidence="1 2">
    <name type="scientific">Lentzea rhizosphaerae</name>
    <dbReference type="NCBI Taxonomy" id="2041025"/>
    <lineage>
        <taxon>Bacteria</taxon>
        <taxon>Bacillati</taxon>
        <taxon>Actinomycetota</taxon>
        <taxon>Actinomycetes</taxon>
        <taxon>Pseudonocardiales</taxon>
        <taxon>Pseudonocardiaceae</taxon>
        <taxon>Lentzea</taxon>
    </lineage>
</organism>
<name>A0ABV8BVN8_9PSEU</name>
<dbReference type="EMBL" id="JBHRZI010000015">
    <property type="protein sequence ID" value="MFC3893844.1"/>
    <property type="molecule type" value="Genomic_DNA"/>
</dbReference>
<keyword evidence="2" id="KW-1185">Reference proteome</keyword>
<reference evidence="2" key="1">
    <citation type="journal article" date="2019" name="Int. J. Syst. Evol. Microbiol.">
        <title>The Global Catalogue of Microorganisms (GCM) 10K type strain sequencing project: providing services to taxonomists for standard genome sequencing and annotation.</title>
        <authorList>
            <consortium name="The Broad Institute Genomics Platform"/>
            <consortium name="The Broad Institute Genome Sequencing Center for Infectious Disease"/>
            <person name="Wu L."/>
            <person name="Ma J."/>
        </authorList>
    </citation>
    <scope>NUCLEOTIDE SEQUENCE [LARGE SCALE GENOMIC DNA]</scope>
    <source>
        <strain evidence="2">CGMCC 4.7405</strain>
    </source>
</reference>
<proteinExistence type="predicted"/>
<evidence type="ECO:0000313" key="1">
    <source>
        <dbReference type="EMBL" id="MFC3893844.1"/>
    </source>
</evidence>
<accession>A0ABV8BVN8</accession>
<dbReference type="InterPro" id="IPR022536">
    <property type="entry name" value="EspC"/>
</dbReference>
<dbReference type="Proteomes" id="UP001595690">
    <property type="component" value="Unassembled WGS sequence"/>
</dbReference>
<sequence length="102" mass="10603">MSGRLDLDGAELRAHANRLGGVESKVDSALRQARAGDLPTEAFGKVATMFPPIVRAVGDVGIQTLVEVGASIDHIIKNVRDTADVYDGVDEGGASAMKGNGR</sequence>
<protein>
    <submittedName>
        <fullName evidence="1">Type VII secretion target</fullName>
    </submittedName>
</protein>
<comment type="caution">
    <text evidence="1">The sequence shown here is derived from an EMBL/GenBank/DDBJ whole genome shotgun (WGS) entry which is preliminary data.</text>
</comment>
<dbReference type="RefSeq" id="WP_382374691.1">
    <property type="nucleotide sequence ID" value="NZ_JBHRZI010000015.1"/>
</dbReference>